<dbReference type="OrthoDB" id="8480037at2"/>
<dbReference type="Pfam" id="PF00975">
    <property type="entry name" value="Thioesterase"/>
    <property type="match status" value="1"/>
</dbReference>
<name>A0A2U1UPF9_9GAMM</name>
<dbReference type="EMBL" id="CP034036">
    <property type="protein sequence ID" value="QCR04547.1"/>
    <property type="molecule type" value="Genomic_DNA"/>
</dbReference>
<dbReference type="AlphaFoldDB" id="A0A2U1UPF9"/>
<dbReference type="Proteomes" id="UP000303847">
    <property type="component" value="Chromosome"/>
</dbReference>
<sequence>MIQSAMCTPLWPARNAGTAHLVMCPFAGGGSSAFRHWREKQMENIALSLVTWPGRDRLRHLAAVRSITQLAALLANELEETVSPDTPLLLAGHSMGAQVAFETCRLLEQRGHEPQGLIISGCHAPHLHSERQLSHRDDADFIAELIDIGGCSPELRENKELMSLFLPLLRADFYATERYHYDSPGVYPPLRTPALLLRGSHDREASRQQVDAWRQWLASVAGPVVINGDHFYPIQQSQSFFTEIVRHFSRAFSAITDLQKQPDASKR</sequence>
<reference evidence="4 6" key="1">
    <citation type="submission" date="2018-04" db="EMBL/GenBank/DDBJ databases">
        <title>Brenneria corticis sp.nov.</title>
        <authorList>
            <person name="Li Y."/>
        </authorList>
    </citation>
    <scope>NUCLEOTIDE SEQUENCE [LARGE SCALE GENOMIC DNA]</scope>
    <source>
        <strain evidence="4 6">LMG 2694</strain>
    </source>
</reference>
<comment type="similarity">
    <text evidence="1">Belongs to the thioesterase family.</text>
</comment>
<keyword evidence="2" id="KW-0378">Hydrolase</keyword>
<dbReference type="RefSeq" id="WP_009112725.1">
    <property type="nucleotide sequence ID" value="NZ_CP034036.1"/>
</dbReference>
<dbReference type="InterPro" id="IPR012223">
    <property type="entry name" value="TEII"/>
</dbReference>
<protein>
    <submittedName>
        <fullName evidence="4">Yersiniabactin biosynthesis thioesterase YbtT</fullName>
    </submittedName>
</protein>
<feature type="domain" description="Thioesterase TesA-like" evidence="3">
    <location>
        <begin position="23"/>
        <end position="249"/>
    </location>
</feature>
<evidence type="ECO:0000256" key="1">
    <source>
        <dbReference type="ARBA" id="ARBA00007169"/>
    </source>
</evidence>
<gene>
    <name evidence="4" type="primary">ybtT</name>
    <name evidence="4" type="ORF">DDT54_13855</name>
    <name evidence="5" type="ORF">EH206_10430</name>
</gene>
<dbReference type="Proteomes" id="UP000295985">
    <property type="component" value="Unassembled WGS sequence"/>
</dbReference>
<dbReference type="SMART" id="SM00824">
    <property type="entry name" value="PKS_TE"/>
    <property type="match status" value="1"/>
</dbReference>
<accession>A0A2U1UPF9</accession>
<dbReference type="PANTHER" id="PTHR11487:SF0">
    <property type="entry name" value="S-ACYL FATTY ACID SYNTHASE THIOESTERASE, MEDIUM CHAIN"/>
    <property type="match status" value="1"/>
</dbReference>
<dbReference type="EMBL" id="QDKK01000021">
    <property type="protein sequence ID" value="PWC23565.1"/>
    <property type="molecule type" value="Genomic_DNA"/>
</dbReference>
<dbReference type="GO" id="GO:0016787">
    <property type="term" value="F:hydrolase activity"/>
    <property type="evidence" value="ECO:0007669"/>
    <property type="project" value="UniProtKB-KW"/>
</dbReference>
<evidence type="ECO:0000313" key="5">
    <source>
        <dbReference type="EMBL" id="QCR04547.1"/>
    </source>
</evidence>
<proteinExistence type="inferred from homology"/>
<evidence type="ECO:0000313" key="7">
    <source>
        <dbReference type="Proteomes" id="UP000303847"/>
    </source>
</evidence>
<evidence type="ECO:0000256" key="2">
    <source>
        <dbReference type="ARBA" id="ARBA00022801"/>
    </source>
</evidence>
<dbReference type="InterPro" id="IPR029058">
    <property type="entry name" value="AB_hydrolase_fold"/>
</dbReference>
<dbReference type="SUPFAM" id="SSF53474">
    <property type="entry name" value="alpha/beta-Hydrolases"/>
    <property type="match status" value="1"/>
</dbReference>
<evidence type="ECO:0000313" key="4">
    <source>
        <dbReference type="EMBL" id="PWC23565.1"/>
    </source>
</evidence>
<evidence type="ECO:0000259" key="3">
    <source>
        <dbReference type="SMART" id="SM00824"/>
    </source>
</evidence>
<dbReference type="InterPro" id="IPR001031">
    <property type="entry name" value="Thioesterase"/>
</dbReference>
<keyword evidence="7" id="KW-1185">Reference proteome</keyword>
<dbReference type="Gene3D" id="3.40.50.1820">
    <property type="entry name" value="alpha/beta hydrolase"/>
    <property type="match status" value="1"/>
</dbReference>
<dbReference type="PANTHER" id="PTHR11487">
    <property type="entry name" value="THIOESTERASE"/>
    <property type="match status" value="1"/>
</dbReference>
<organism evidence="4 6">
    <name type="scientific">Brenneria nigrifluens DSM 30175 = ATCC 13028</name>
    <dbReference type="NCBI Taxonomy" id="1121120"/>
    <lineage>
        <taxon>Bacteria</taxon>
        <taxon>Pseudomonadati</taxon>
        <taxon>Pseudomonadota</taxon>
        <taxon>Gammaproteobacteria</taxon>
        <taxon>Enterobacterales</taxon>
        <taxon>Pectobacteriaceae</taxon>
        <taxon>Brenneria</taxon>
    </lineage>
</organism>
<dbReference type="GO" id="GO:0008610">
    <property type="term" value="P:lipid biosynthetic process"/>
    <property type="evidence" value="ECO:0007669"/>
    <property type="project" value="TreeGrafter"/>
</dbReference>
<evidence type="ECO:0000313" key="6">
    <source>
        <dbReference type="Proteomes" id="UP000295985"/>
    </source>
</evidence>
<dbReference type="InterPro" id="IPR020802">
    <property type="entry name" value="TesA-like"/>
</dbReference>
<reference evidence="5 7" key="2">
    <citation type="submission" date="2018-11" db="EMBL/GenBank/DDBJ databases">
        <title>Genome sequences of Brenneria nigrifluens and Brenneria rubrifaciens.</title>
        <authorList>
            <person name="Poret-Peterson A.T."/>
            <person name="McClean A.E."/>
            <person name="Kluepfel D.A."/>
        </authorList>
    </citation>
    <scope>NUCLEOTIDE SEQUENCE [LARGE SCALE GENOMIC DNA]</scope>
    <source>
        <strain evidence="5 7">ATCC 13028</strain>
    </source>
</reference>